<name>X1AX33_9ZZZZ</name>
<protein>
    <submittedName>
        <fullName evidence="1">Uncharacterized protein</fullName>
    </submittedName>
</protein>
<evidence type="ECO:0000313" key="1">
    <source>
        <dbReference type="EMBL" id="GAG73767.1"/>
    </source>
</evidence>
<organism evidence="1">
    <name type="scientific">marine sediment metagenome</name>
    <dbReference type="NCBI Taxonomy" id="412755"/>
    <lineage>
        <taxon>unclassified sequences</taxon>
        <taxon>metagenomes</taxon>
        <taxon>ecological metagenomes</taxon>
    </lineage>
</organism>
<sequence>IKYFESIGARTNFVTRSPQYINITISKAN</sequence>
<proteinExistence type="predicted"/>
<accession>X1AX33</accession>
<dbReference type="AlphaFoldDB" id="X1AX33"/>
<reference evidence="1" key="1">
    <citation type="journal article" date="2014" name="Front. Microbiol.">
        <title>High frequency of phylogenetically diverse reductive dehalogenase-homologous genes in deep subseafloor sedimentary metagenomes.</title>
        <authorList>
            <person name="Kawai M."/>
            <person name="Futagami T."/>
            <person name="Toyoda A."/>
            <person name="Takaki Y."/>
            <person name="Nishi S."/>
            <person name="Hori S."/>
            <person name="Arai W."/>
            <person name="Tsubouchi T."/>
            <person name="Morono Y."/>
            <person name="Uchiyama I."/>
            <person name="Ito T."/>
            <person name="Fujiyama A."/>
            <person name="Inagaki F."/>
            <person name="Takami H."/>
        </authorList>
    </citation>
    <scope>NUCLEOTIDE SEQUENCE</scope>
    <source>
        <strain evidence="1">Expedition CK06-06</strain>
    </source>
</reference>
<comment type="caution">
    <text evidence="1">The sequence shown here is derived from an EMBL/GenBank/DDBJ whole genome shotgun (WGS) entry which is preliminary data.</text>
</comment>
<dbReference type="EMBL" id="BART01000603">
    <property type="protein sequence ID" value="GAG73767.1"/>
    <property type="molecule type" value="Genomic_DNA"/>
</dbReference>
<feature type="non-terminal residue" evidence="1">
    <location>
        <position position="1"/>
    </location>
</feature>
<gene>
    <name evidence="1" type="ORF">S01H4_02673</name>
</gene>